<dbReference type="AlphaFoldDB" id="A0A1V6SV72"/>
<feature type="chain" id="PRO_5012731905" evidence="2">
    <location>
        <begin position="19"/>
        <end position="208"/>
    </location>
</feature>
<organism evidence="3 4">
    <name type="scientific">Penicillium steckii</name>
    <dbReference type="NCBI Taxonomy" id="303698"/>
    <lineage>
        <taxon>Eukaryota</taxon>
        <taxon>Fungi</taxon>
        <taxon>Dikarya</taxon>
        <taxon>Ascomycota</taxon>
        <taxon>Pezizomycotina</taxon>
        <taxon>Eurotiomycetes</taxon>
        <taxon>Eurotiomycetidae</taxon>
        <taxon>Eurotiales</taxon>
        <taxon>Aspergillaceae</taxon>
        <taxon>Penicillium</taxon>
    </lineage>
</organism>
<evidence type="ECO:0000313" key="3">
    <source>
        <dbReference type="EMBL" id="OQE17902.1"/>
    </source>
</evidence>
<protein>
    <submittedName>
        <fullName evidence="3">Uncharacterized protein</fullName>
    </submittedName>
</protein>
<comment type="caution">
    <text evidence="3">The sequence shown here is derived from an EMBL/GenBank/DDBJ whole genome shotgun (WGS) entry which is preliminary data.</text>
</comment>
<feature type="signal peptide" evidence="2">
    <location>
        <begin position="1"/>
        <end position="18"/>
    </location>
</feature>
<sequence length="208" mass="21040">MYNFKLLPALLFAASVLATPAPEVTSIDDMTGPMDMDSVYSLAMELEKSIPSSLQPALATAIPSTWVDKLLYNPDYLSTVLDDVRAGTYPYWYSDLPHAIKAEATTVLQDYIDASATATATKDSDSAESTSGSDSTTASKSSPSQTFSAPESTAASGTPSASTSGSTIASDSASASTSQSTGGAPVATEGMAVSVAGAAGILAAALAL</sequence>
<name>A0A1V6SV72_9EURO</name>
<evidence type="ECO:0000256" key="2">
    <source>
        <dbReference type="SAM" id="SignalP"/>
    </source>
</evidence>
<evidence type="ECO:0000313" key="4">
    <source>
        <dbReference type="Proteomes" id="UP000191285"/>
    </source>
</evidence>
<keyword evidence="4" id="KW-1185">Reference proteome</keyword>
<dbReference type="EMBL" id="MLKD01000019">
    <property type="protein sequence ID" value="OQE17902.1"/>
    <property type="molecule type" value="Genomic_DNA"/>
</dbReference>
<proteinExistence type="predicted"/>
<accession>A0A1V6SV72</accession>
<dbReference type="Proteomes" id="UP000191285">
    <property type="component" value="Unassembled WGS sequence"/>
</dbReference>
<evidence type="ECO:0000256" key="1">
    <source>
        <dbReference type="SAM" id="MobiDB-lite"/>
    </source>
</evidence>
<keyword evidence="2" id="KW-0732">Signal</keyword>
<feature type="region of interest" description="Disordered" evidence="1">
    <location>
        <begin position="118"/>
        <end position="185"/>
    </location>
</feature>
<reference evidence="4" key="1">
    <citation type="journal article" date="2017" name="Nat. Microbiol.">
        <title>Global analysis of biosynthetic gene clusters reveals vast potential of secondary metabolite production in Penicillium species.</title>
        <authorList>
            <person name="Nielsen J.C."/>
            <person name="Grijseels S."/>
            <person name="Prigent S."/>
            <person name="Ji B."/>
            <person name="Dainat J."/>
            <person name="Nielsen K.F."/>
            <person name="Frisvad J.C."/>
            <person name="Workman M."/>
            <person name="Nielsen J."/>
        </authorList>
    </citation>
    <scope>NUCLEOTIDE SEQUENCE [LARGE SCALE GENOMIC DNA]</scope>
    <source>
        <strain evidence="4">IBT 24891</strain>
    </source>
</reference>
<gene>
    <name evidence="3" type="ORF">PENSTE_c019G06930</name>
</gene>
<dbReference type="OrthoDB" id="4359732at2759"/>